<gene>
    <name evidence="2" type="ORF">SAMN04488024_10465</name>
</gene>
<dbReference type="CDD" id="cd00761">
    <property type="entry name" value="Glyco_tranf_GTA_type"/>
    <property type="match status" value="1"/>
</dbReference>
<organism evidence="2 3">
    <name type="scientific">Pedobacter soli</name>
    <dbReference type="NCBI Taxonomy" id="390242"/>
    <lineage>
        <taxon>Bacteria</taxon>
        <taxon>Pseudomonadati</taxon>
        <taxon>Bacteroidota</taxon>
        <taxon>Sphingobacteriia</taxon>
        <taxon>Sphingobacteriales</taxon>
        <taxon>Sphingobacteriaceae</taxon>
        <taxon>Pedobacter</taxon>
    </lineage>
</organism>
<evidence type="ECO:0000313" key="2">
    <source>
        <dbReference type="EMBL" id="SDD08404.1"/>
    </source>
</evidence>
<dbReference type="AlphaFoldDB" id="A0A1G6RVH8"/>
<dbReference type="GO" id="GO:0016758">
    <property type="term" value="F:hexosyltransferase activity"/>
    <property type="evidence" value="ECO:0007669"/>
    <property type="project" value="UniProtKB-ARBA"/>
</dbReference>
<keyword evidence="2" id="KW-0808">Transferase</keyword>
<dbReference type="Proteomes" id="UP000199455">
    <property type="component" value="Unassembled WGS sequence"/>
</dbReference>
<evidence type="ECO:0000313" key="3">
    <source>
        <dbReference type="Proteomes" id="UP000199455"/>
    </source>
</evidence>
<dbReference type="PANTHER" id="PTHR22916">
    <property type="entry name" value="GLYCOSYLTRANSFERASE"/>
    <property type="match status" value="1"/>
</dbReference>
<dbReference type="SUPFAM" id="SSF53448">
    <property type="entry name" value="Nucleotide-diphospho-sugar transferases"/>
    <property type="match status" value="1"/>
</dbReference>
<dbReference type="STRING" id="390242.SAMN04488024_10465"/>
<name>A0A1G6RVH8_9SPHI</name>
<accession>A0A1G6RVH8</accession>
<feature type="domain" description="Glycosyltransferase 2-like" evidence="1">
    <location>
        <begin position="26"/>
        <end position="175"/>
    </location>
</feature>
<dbReference type="InterPro" id="IPR001173">
    <property type="entry name" value="Glyco_trans_2-like"/>
</dbReference>
<protein>
    <submittedName>
        <fullName evidence="2">Teichuronic acid biosynthesis glycosyltransferase TuaG</fullName>
    </submittedName>
</protein>
<dbReference type="Gene3D" id="3.90.550.10">
    <property type="entry name" value="Spore Coat Polysaccharide Biosynthesis Protein SpsA, Chain A"/>
    <property type="match status" value="1"/>
</dbReference>
<dbReference type="InterPro" id="IPR029044">
    <property type="entry name" value="Nucleotide-diphossugar_trans"/>
</dbReference>
<dbReference type="PANTHER" id="PTHR22916:SF3">
    <property type="entry name" value="UDP-GLCNAC:BETAGAL BETA-1,3-N-ACETYLGLUCOSAMINYLTRANSFERASE-LIKE PROTEIN 1"/>
    <property type="match status" value="1"/>
</dbReference>
<sequence>MHLSQNFSYFGHTKRLNPKRLEPLVSIVTPCYNSAAFIRETLESVIAQDYKNWEVIVVDDRSSDNTCQIVEVFTKRHECIHLIALNENGGVANARNIGMAASKGKYIAFLDSDDIWLKDKLSRQVNLMEKELLPLTFCAYKRINEQGKQISGQIPVPASVNYNALLAHNVVIFSTSMMLKSAIGDLKFSRAGHEDWIFLLQLLKRCGQGYGINQPLAFYRVRQNSVSSNKLKAIGYTWKIFRESEGIGFLRSAILLGRYAVSASLKRLR</sequence>
<keyword evidence="3" id="KW-1185">Reference proteome</keyword>
<dbReference type="Pfam" id="PF00535">
    <property type="entry name" value="Glycos_transf_2"/>
    <property type="match status" value="1"/>
</dbReference>
<dbReference type="EMBL" id="FMZH01000004">
    <property type="protein sequence ID" value="SDD08404.1"/>
    <property type="molecule type" value="Genomic_DNA"/>
</dbReference>
<reference evidence="3" key="1">
    <citation type="submission" date="2016-10" db="EMBL/GenBank/DDBJ databases">
        <authorList>
            <person name="Varghese N."/>
            <person name="Submissions S."/>
        </authorList>
    </citation>
    <scope>NUCLEOTIDE SEQUENCE [LARGE SCALE GENOMIC DNA]</scope>
    <source>
        <strain evidence="3">DSM 18609</strain>
    </source>
</reference>
<evidence type="ECO:0000259" key="1">
    <source>
        <dbReference type="Pfam" id="PF00535"/>
    </source>
</evidence>
<proteinExistence type="predicted"/>